<evidence type="ECO:0000313" key="3">
    <source>
        <dbReference type="Proteomes" id="UP000005139"/>
    </source>
</evidence>
<dbReference type="PIRSF" id="PIRSF010606">
    <property type="entry name" value="Spore_coat_CotJB"/>
    <property type="match status" value="1"/>
</dbReference>
<organism evidence="2 3">
    <name type="scientific">Thermosinus carboxydivorans Nor1</name>
    <dbReference type="NCBI Taxonomy" id="401526"/>
    <lineage>
        <taxon>Bacteria</taxon>
        <taxon>Bacillati</taxon>
        <taxon>Bacillota</taxon>
        <taxon>Negativicutes</taxon>
        <taxon>Selenomonadales</taxon>
        <taxon>Sporomusaceae</taxon>
        <taxon>Thermosinus</taxon>
    </lineage>
</organism>
<dbReference type="RefSeq" id="WP_007288318.1">
    <property type="nucleotide sequence ID" value="NZ_AAWL01000002.1"/>
</dbReference>
<dbReference type="Pfam" id="PF12652">
    <property type="entry name" value="CotJB"/>
    <property type="match status" value="1"/>
</dbReference>
<dbReference type="InterPro" id="IPR016571">
    <property type="entry name" value="Spore_coat_assembly_CotJB"/>
</dbReference>
<gene>
    <name evidence="2" type="ORF">TcarDRAFT_2018</name>
</gene>
<keyword evidence="3" id="KW-1185">Reference proteome</keyword>
<dbReference type="Proteomes" id="UP000005139">
    <property type="component" value="Unassembled WGS sequence"/>
</dbReference>
<dbReference type="eggNOG" id="ENOG5032Y4N">
    <property type="taxonomic scope" value="Bacteria"/>
</dbReference>
<protein>
    <submittedName>
        <fullName evidence="2">Spore coat peptide assembly protein cotJB</fullName>
    </submittedName>
</protein>
<feature type="domain" description="Protein CotJB" evidence="1">
    <location>
        <begin position="9"/>
        <end position="81"/>
    </location>
</feature>
<dbReference type="EMBL" id="AAWL01000002">
    <property type="protein sequence ID" value="EAX48546.1"/>
    <property type="molecule type" value="Genomic_DNA"/>
</dbReference>
<name>A1HMQ9_9FIRM</name>
<dbReference type="AlphaFoldDB" id="A1HMQ9"/>
<reference evidence="2 3" key="1">
    <citation type="submission" date="2007-01" db="EMBL/GenBank/DDBJ databases">
        <title>Annotation of the draft genome assembly of Thermosinus carboxydivorans Nor1.</title>
        <authorList>
            <consortium name="US DOE Joint Genome Institute (JGI-ORNL)"/>
            <person name="Larimer F."/>
            <person name="Land M."/>
            <person name="Hauser L."/>
        </authorList>
    </citation>
    <scope>NUCLEOTIDE SEQUENCE [LARGE SCALE GENOMIC DNA]</scope>
    <source>
        <strain evidence="2 3">Nor1</strain>
    </source>
</reference>
<dbReference type="OrthoDB" id="9804099at2"/>
<reference evidence="2 3" key="2">
    <citation type="submission" date="2007-01" db="EMBL/GenBank/DDBJ databases">
        <title>Sequencing of the draft genome and assembly of Thermosinus carboxydivorans Nor1.</title>
        <authorList>
            <consortium name="US DOE Joint Genome Institute (JGI-PGF)"/>
            <person name="Copeland A."/>
            <person name="Lucas S."/>
            <person name="Lapidus A."/>
            <person name="Barry K."/>
            <person name="Glavina del Rio T."/>
            <person name="Dalin E."/>
            <person name="Tice H."/>
            <person name="Bruce D."/>
            <person name="Pitluck S."/>
            <person name="Richardson P."/>
        </authorList>
    </citation>
    <scope>NUCLEOTIDE SEQUENCE [LARGE SCALE GENOMIC DNA]</scope>
    <source>
        <strain evidence="2 3">Nor1</strain>
    </source>
</reference>
<accession>A1HMQ9</accession>
<proteinExistence type="predicted"/>
<dbReference type="InterPro" id="IPR024207">
    <property type="entry name" value="CotJB_dom"/>
</dbReference>
<evidence type="ECO:0000259" key="1">
    <source>
        <dbReference type="Pfam" id="PF12652"/>
    </source>
</evidence>
<sequence>MDCEKQLAILKKVQEMQFVAVELGLYLDTHPCDEEAVYDYNCAVDLLKKYMKEYEEQYGPLTPMAKSKVPWQWAEGPWPWEL</sequence>
<comment type="caution">
    <text evidence="2">The sequence shown here is derived from an EMBL/GenBank/DDBJ whole genome shotgun (WGS) entry which is preliminary data.</text>
</comment>
<evidence type="ECO:0000313" key="2">
    <source>
        <dbReference type="EMBL" id="EAX48546.1"/>
    </source>
</evidence>